<dbReference type="VEuPathDB" id="VectorBase:AMEM008356"/>
<dbReference type="AlphaFoldDB" id="A0A182V3S5"/>
<dbReference type="EnsemblMetazoa" id="AMEM008356-RA">
    <property type="protein sequence ID" value="AMEM008356-PA"/>
    <property type="gene ID" value="AMEM008356"/>
</dbReference>
<organism evidence="1 2">
    <name type="scientific">Anopheles merus</name>
    <name type="common">Mosquito</name>
    <dbReference type="NCBI Taxonomy" id="30066"/>
    <lineage>
        <taxon>Eukaryota</taxon>
        <taxon>Metazoa</taxon>
        <taxon>Ecdysozoa</taxon>
        <taxon>Arthropoda</taxon>
        <taxon>Hexapoda</taxon>
        <taxon>Insecta</taxon>
        <taxon>Pterygota</taxon>
        <taxon>Neoptera</taxon>
        <taxon>Endopterygota</taxon>
        <taxon>Diptera</taxon>
        <taxon>Nematocera</taxon>
        <taxon>Culicoidea</taxon>
        <taxon>Culicidae</taxon>
        <taxon>Anophelinae</taxon>
        <taxon>Anopheles</taxon>
    </lineage>
</organism>
<sequence>MYNLDGGNSGGFSSFSITGDLLPISGFSSSSSWKITGMPFDRNDLRSSSVPWGLDEEEEAIAGFGGLGRIVLTELHLAGQPALVQNARNDGGDQQHHYDDHRRQHEREQVVVLRDRFRGGLLRLARGVMRCIEPVAVVQRHQAHVLQAKLLAQYFAHLRPDRAVLVEQNVTQRLDLLLRAALVLAAQRRVEEGHLHLPGMVDRPNVVDLDVVRRGVAKHLREPFDKAPLHLGRVKLLVANVERQLEQDAVVALVVRVDYHHHATSSSSFSSGQRSFGSVSFVYTNVARLGSCMLLRMSRTIMFDSVTSPSTTEMPRAVSMCQSTLLANLRFRRSARLISWLRLRCDLCCCTCMSTFSVTVRLPESVARSL</sequence>
<evidence type="ECO:0000313" key="2">
    <source>
        <dbReference type="Proteomes" id="UP000075903"/>
    </source>
</evidence>
<name>A0A182V3S5_ANOME</name>
<accession>A0A182V3S5</accession>
<protein>
    <submittedName>
        <fullName evidence="1">Uncharacterized protein</fullName>
    </submittedName>
</protein>
<dbReference type="Proteomes" id="UP000075903">
    <property type="component" value="Unassembled WGS sequence"/>
</dbReference>
<reference evidence="1" key="1">
    <citation type="submission" date="2020-05" db="UniProtKB">
        <authorList>
            <consortium name="EnsemblMetazoa"/>
        </authorList>
    </citation>
    <scope>IDENTIFICATION</scope>
    <source>
        <strain evidence="1">MAF</strain>
    </source>
</reference>
<evidence type="ECO:0000313" key="1">
    <source>
        <dbReference type="EnsemblMetazoa" id="AMEM008356-PA"/>
    </source>
</evidence>
<proteinExistence type="predicted"/>
<keyword evidence="2" id="KW-1185">Reference proteome</keyword>